<proteinExistence type="predicted"/>
<dbReference type="InterPro" id="IPR006699">
    <property type="entry name" value="GlpP"/>
</dbReference>
<dbReference type="SUPFAM" id="SSF110391">
    <property type="entry name" value="GlpP-like"/>
    <property type="match status" value="1"/>
</dbReference>
<dbReference type="Pfam" id="PF04309">
    <property type="entry name" value="G3P_antiterm"/>
    <property type="match status" value="1"/>
</dbReference>
<dbReference type="InterPro" id="IPR013785">
    <property type="entry name" value="Aldolase_TIM"/>
</dbReference>
<dbReference type="Gene3D" id="3.20.20.70">
    <property type="entry name" value="Aldolase class I"/>
    <property type="match status" value="1"/>
</dbReference>
<dbReference type="EMBL" id="JAUSUE010000011">
    <property type="protein sequence ID" value="MDQ0204019.1"/>
    <property type="molecule type" value="Genomic_DNA"/>
</dbReference>
<sequence length="213" mass="23863">MKNRINLFFDAVFFCVLDSNYIKERHINMKKNFSVIPSVRDIKALNRALAIPGDTILLSTITHIGNLRELVLLCHKAGKRVIVNHELVGGLGNDNMAFEMLKKMYKVDAVIESNQIYAGRAKAAGIEVILKIPLIDSLARESALRMINNVKPDTLEVKPAICALDNITKIQKGYAGKIFASGFIDDTAFADKLYNSGLDGIMTSRQELWDRFY</sequence>
<reference evidence="1 2" key="1">
    <citation type="submission" date="2023-07" db="EMBL/GenBank/DDBJ databases">
        <title>Genomic Encyclopedia of Type Strains, Phase IV (KMG-IV): sequencing the most valuable type-strain genomes for metagenomic binning, comparative biology and taxonomic classification.</title>
        <authorList>
            <person name="Goeker M."/>
        </authorList>
    </citation>
    <scope>NUCLEOTIDE SEQUENCE [LARGE SCALE GENOMIC DNA]</scope>
    <source>
        <strain evidence="1 2">DSM 16980</strain>
    </source>
</reference>
<organism evidence="1 2">
    <name type="scientific">Pectinatus haikarae</name>
    <dbReference type="NCBI Taxonomy" id="349096"/>
    <lineage>
        <taxon>Bacteria</taxon>
        <taxon>Bacillati</taxon>
        <taxon>Bacillota</taxon>
        <taxon>Negativicutes</taxon>
        <taxon>Selenomonadales</taxon>
        <taxon>Selenomonadaceae</taxon>
        <taxon>Pectinatus</taxon>
    </lineage>
</organism>
<protein>
    <submittedName>
        <fullName evidence="1">Glycerol uptake operon antiterminator</fullName>
    </submittedName>
</protein>
<keyword evidence="2" id="KW-1185">Reference proteome</keyword>
<evidence type="ECO:0000313" key="2">
    <source>
        <dbReference type="Proteomes" id="UP001239167"/>
    </source>
</evidence>
<comment type="caution">
    <text evidence="1">The sequence shown here is derived from an EMBL/GenBank/DDBJ whole genome shotgun (WGS) entry which is preliminary data.</text>
</comment>
<dbReference type="PANTHER" id="PTHR35787">
    <property type="entry name" value="GLYCEROL UPTAKE OPERON ANTITERMINATOR REGULATORY PROTEIN"/>
    <property type="match status" value="1"/>
</dbReference>
<accession>A0ABT9Y854</accession>
<dbReference type="RefSeq" id="WP_307224159.1">
    <property type="nucleotide sequence ID" value="NZ_JAUSUE010000011.1"/>
</dbReference>
<evidence type="ECO:0000313" key="1">
    <source>
        <dbReference type="EMBL" id="MDQ0204019.1"/>
    </source>
</evidence>
<dbReference type="PIRSF" id="PIRSF016897">
    <property type="entry name" value="GlpP"/>
    <property type="match status" value="1"/>
</dbReference>
<gene>
    <name evidence="1" type="ORF">J2S01_001739</name>
</gene>
<dbReference type="PANTHER" id="PTHR35787:SF1">
    <property type="entry name" value="GLYCEROL UPTAKE OPERON ANTITERMINATOR REGULATORY PROTEIN"/>
    <property type="match status" value="1"/>
</dbReference>
<dbReference type="Proteomes" id="UP001239167">
    <property type="component" value="Unassembled WGS sequence"/>
</dbReference>
<name>A0ABT9Y854_9FIRM</name>